<sequence>MDYNRIKSIIEQKFNPNDGYDIEIFFDYDDIISFTIYRDGEECLFLKFHEKFIRITSLHKCGINPGTTSGSTLLQKTHEIAKQIPGISYIELFDFSQIKLNWISIDLAFLKILTTGRSWYNSFGYVSVNYKTELEDNEKLRNENLIKILRESFGIQFIREVTKLYLYLNELFSEKNIIPIDQITIKKFFEYINRLGEIKFDNVQNVLHPEIKKRKLDTVQNVINPETQKRKLDTVQNVLHPETQKRKLDTVQNVINPETQKRKLDTVQNVINPETQKRKLDTVQNVINPETQKRKLDNLQNVINPETQKRKLDNLQNVINPETQKRKLDNLQNVLHPETQKRKLDNLQNVLHPETQKRKLDNLQNVLNKEQITTLKHLIDIIGLKINYNRNLIKTITCNNSYCIMMGGKTKKQNKKTKPKNKKTKQKQKNKTKKQNKKKQKTKSKNKTNNA</sequence>
<organism evidence="2">
    <name type="scientific">viral metagenome</name>
    <dbReference type="NCBI Taxonomy" id="1070528"/>
    <lineage>
        <taxon>unclassified sequences</taxon>
        <taxon>metagenomes</taxon>
        <taxon>organismal metagenomes</taxon>
    </lineage>
</organism>
<name>A0A6C0DIH4_9ZZZZ</name>
<evidence type="ECO:0000313" key="2">
    <source>
        <dbReference type="EMBL" id="QHT16040.1"/>
    </source>
</evidence>
<proteinExistence type="predicted"/>
<evidence type="ECO:0000256" key="1">
    <source>
        <dbReference type="SAM" id="MobiDB-lite"/>
    </source>
</evidence>
<protein>
    <submittedName>
        <fullName evidence="2">Uncharacterized protein</fullName>
    </submittedName>
</protein>
<accession>A0A6C0DIH4</accession>
<reference evidence="2" key="1">
    <citation type="journal article" date="2020" name="Nature">
        <title>Giant virus diversity and host interactions through global metagenomics.</title>
        <authorList>
            <person name="Schulz F."/>
            <person name="Roux S."/>
            <person name="Paez-Espino D."/>
            <person name="Jungbluth S."/>
            <person name="Walsh D.A."/>
            <person name="Denef V.J."/>
            <person name="McMahon K.D."/>
            <person name="Konstantinidis K.T."/>
            <person name="Eloe-Fadrosh E.A."/>
            <person name="Kyrpides N.C."/>
            <person name="Woyke T."/>
        </authorList>
    </citation>
    <scope>NUCLEOTIDE SEQUENCE</scope>
    <source>
        <strain evidence="2">GVMAG-M-3300023174-182</strain>
    </source>
</reference>
<dbReference type="EMBL" id="MN739615">
    <property type="protein sequence ID" value="QHT16040.1"/>
    <property type="molecule type" value="Genomic_DNA"/>
</dbReference>
<feature type="region of interest" description="Disordered" evidence="1">
    <location>
        <begin position="409"/>
        <end position="451"/>
    </location>
</feature>
<dbReference type="AlphaFoldDB" id="A0A6C0DIH4"/>